<dbReference type="Proteomes" id="UP000026961">
    <property type="component" value="Chromosome 2"/>
</dbReference>
<name>A0A0D9YQ56_9ORYZ</name>
<sequence length="162" mass="17446">MAACGCGHHAEIDSTPPPLKFCFYWSNFQGVTRRAAAAGGGGGGVCMPRCRRRSPLRSGHGPADKQREAGGAAPPPRTSDKKPAAWRPHPKPPTTMRPSGAESSAPPLPIRSHALDYCNGVCWVMMSTNLHVSVQRSTTLNISKRGTIFCSIYTIVIYLILF</sequence>
<dbReference type="HOGENOM" id="CLU_1638016_0_0_1"/>
<dbReference type="AlphaFoldDB" id="A0A0D9YQ56"/>
<accession>A0A0D9YQ56</accession>
<protein>
    <submittedName>
        <fullName evidence="2">Uncharacterized protein</fullName>
    </submittedName>
</protein>
<feature type="region of interest" description="Disordered" evidence="1">
    <location>
        <begin position="51"/>
        <end position="106"/>
    </location>
</feature>
<organism evidence="2">
    <name type="scientific">Oryza glumipatula</name>
    <dbReference type="NCBI Taxonomy" id="40148"/>
    <lineage>
        <taxon>Eukaryota</taxon>
        <taxon>Viridiplantae</taxon>
        <taxon>Streptophyta</taxon>
        <taxon>Embryophyta</taxon>
        <taxon>Tracheophyta</taxon>
        <taxon>Spermatophyta</taxon>
        <taxon>Magnoliopsida</taxon>
        <taxon>Liliopsida</taxon>
        <taxon>Poales</taxon>
        <taxon>Poaceae</taxon>
        <taxon>BOP clade</taxon>
        <taxon>Oryzoideae</taxon>
        <taxon>Oryzeae</taxon>
        <taxon>Oryzinae</taxon>
        <taxon>Oryza</taxon>
    </lineage>
</organism>
<proteinExistence type="predicted"/>
<dbReference type="Gramene" id="OGLUM02G11350.1">
    <property type="protein sequence ID" value="OGLUM02G11350.1"/>
    <property type="gene ID" value="OGLUM02G11350"/>
</dbReference>
<evidence type="ECO:0000313" key="2">
    <source>
        <dbReference type="EnsemblPlants" id="OGLUM02G11350.1"/>
    </source>
</evidence>
<evidence type="ECO:0000256" key="1">
    <source>
        <dbReference type="SAM" id="MobiDB-lite"/>
    </source>
</evidence>
<dbReference type="EnsemblPlants" id="OGLUM02G11350.1">
    <property type="protein sequence ID" value="OGLUM02G11350.1"/>
    <property type="gene ID" value="OGLUM02G11350"/>
</dbReference>
<reference evidence="2" key="2">
    <citation type="submission" date="2018-05" db="EMBL/GenBank/DDBJ databases">
        <title>OgluRS3 (Oryza glumaepatula Reference Sequence Version 3).</title>
        <authorList>
            <person name="Zhang J."/>
            <person name="Kudrna D."/>
            <person name="Lee S."/>
            <person name="Talag J."/>
            <person name="Welchert J."/>
            <person name="Wing R.A."/>
        </authorList>
    </citation>
    <scope>NUCLEOTIDE SEQUENCE [LARGE SCALE GENOMIC DNA]</scope>
</reference>
<keyword evidence="3" id="KW-1185">Reference proteome</keyword>
<evidence type="ECO:0000313" key="3">
    <source>
        <dbReference type="Proteomes" id="UP000026961"/>
    </source>
</evidence>
<reference evidence="2" key="1">
    <citation type="submission" date="2015-04" db="UniProtKB">
        <authorList>
            <consortium name="EnsemblPlants"/>
        </authorList>
    </citation>
    <scope>IDENTIFICATION</scope>
</reference>